<reference evidence="2 3" key="1">
    <citation type="journal article" date="2021" name="Elife">
        <title>Chloroplast acquisition without the gene transfer in kleptoplastic sea slugs, Plakobranchus ocellatus.</title>
        <authorList>
            <person name="Maeda T."/>
            <person name="Takahashi S."/>
            <person name="Yoshida T."/>
            <person name="Shimamura S."/>
            <person name="Takaki Y."/>
            <person name="Nagai Y."/>
            <person name="Toyoda A."/>
            <person name="Suzuki Y."/>
            <person name="Arimoto A."/>
            <person name="Ishii H."/>
            <person name="Satoh N."/>
            <person name="Nishiyama T."/>
            <person name="Hasebe M."/>
            <person name="Maruyama T."/>
            <person name="Minagawa J."/>
            <person name="Obokata J."/>
            <person name="Shigenobu S."/>
        </authorList>
    </citation>
    <scope>NUCLEOTIDE SEQUENCE [LARGE SCALE GENOMIC DNA]</scope>
</reference>
<dbReference type="EMBL" id="BMAT01008214">
    <property type="protein sequence ID" value="GFR80465.1"/>
    <property type="molecule type" value="Genomic_DNA"/>
</dbReference>
<protein>
    <submittedName>
        <fullName evidence="2">Uncharacterized protein</fullName>
    </submittedName>
</protein>
<gene>
    <name evidence="2" type="ORF">ElyMa_004047200</name>
</gene>
<dbReference type="Proteomes" id="UP000762676">
    <property type="component" value="Unassembled WGS sequence"/>
</dbReference>
<feature type="region of interest" description="Disordered" evidence="1">
    <location>
        <begin position="19"/>
        <end position="50"/>
    </location>
</feature>
<organism evidence="2 3">
    <name type="scientific">Elysia marginata</name>
    <dbReference type="NCBI Taxonomy" id="1093978"/>
    <lineage>
        <taxon>Eukaryota</taxon>
        <taxon>Metazoa</taxon>
        <taxon>Spiralia</taxon>
        <taxon>Lophotrochozoa</taxon>
        <taxon>Mollusca</taxon>
        <taxon>Gastropoda</taxon>
        <taxon>Heterobranchia</taxon>
        <taxon>Euthyneura</taxon>
        <taxon>Panpulmonata</taxon>
        <taxon>Sacoglossa</taxon>
        <taxon>Placobranchoidea</taxon>
        <taxon>Plakobranchidae</taxon>
        <taxon>Elysia</taxon>
    </lineage>
</organism>
<dbReference type="AlphaFoldDB" id="A0AAV4G7C0"/>
<feature type="region of interest" description="Disordered" evidence="1">
    <location>
        <begin position="77"/>
        <end position="104"/>
    </location>
</feature>
<comment type="caution">
    <text evidence="2">The sequence shown here is derived from an EMBL/GenBank/DDBJ whole genome shotgun (WGS) entry which is preliminary data.</text>
</comment>
<name>A0AAV4G7C0_9GAST</name>
<proteinExistence type="predicted"/>
<keyword evidence="3" id="KW-1185">Reference proteome</keyword>
<evidence type="ECO:0000313" key="2">
    <source>
        <dbReference type="EMBL" id="GFR80465.1"/>
    </source>
</evidence>
<sequence length="104" mass="11550">MILRVETWCQVRPVISSDLGPVLDRPPSPTLPKALYTGSPRGHNQPKNGFAELTGDQLLKRITDRLGCGHSCNARMTRGRNFPHGLDSTRQAAKPRFESRTSLL</sequence>
<accession>A0AAV4G7C0</accession>
<evidence type="ECO:0000256" key="1">
    <source>
        <dbReference type="SAM" id="MobiDB-lite"/>
    </source>
</evidence>
<feature type="compositionally biased region" description="Basic and acidic residues" evidence="1">
    <location>
        <begin position="95"/>
        <end position="104"/>
    </location>
</feature>
<evidence type="ECO:0000313" key="3">
    <source>
        <dbReference type="Proteomes" id="UP000762676"/>
    </source>
</evidence>